<reference evidence="10 11" key="1">
    <citation type="submission" date="2021-02" db="EMBL/GenBank/DDBJ databases">
        <title>Bacillus sp. RD4P76, an endophyte from a halophyte.</title>
        <authorList>
            <person name="Sun J.-Q."/>
        </authorList>
    </citation>
    <scope>NUCLEOTIDE SEQUENCE [LARGE SCALE GENOMIC DNA]</scope>
    <source>
        <strain evidence="10 11">RD4P76</strain>
    </source>
</reference>
<dbReference type="EMBL" id="JAFELM010000027">
    <property type="protein sequence ID" value="MBM6617747.1"/>
    <property type="molecule type" value="Genomic_DNA"/>
</dbReference>
<evidence type="ECO:0000256" key="4">
    <source>
        <dbReference type="ARBA" id="ARBA00022475"/>
    </source>
</evidence>
<dbReference type="InterPro" id="IPR003439">
    <property type="entry name" value="ABC_transporter-like_ATP-bd"/>
</dbReference>
<dbReference type="SUPFAM" id="SSF52540">
    <property type="entry name" value="P-loop containing nucleoside triphosphate hydrolases"/>
    <property type="match status" value="2"/>
</dbReference>
<dbReference type="GO" id="GO:0005524">
    <property type="term" value="F:ATP binding"/>
    <property type="evidence" value="ECO:0007669"/>
    <property type="project" value="UniProtKB-KW"/>
</dbReference>
<accession>A0ABS2DGZ8</accession>
<dbReference type="InterPro" id="IPR027417">
    <property type="entry name" value="P-loop_NTPase"/>
</dbReference>
<keyword evidence="5" id="KW-0547">Nucleotide-binding</keyword>
<dbReference type="InterPro" id="IPR050095">
    <property type="entry name" value="ECF_ABC_transporter_ATP-bd"/>
</dbReference>
<dbReference type="PROSITE" id="PS50893">
    <property type="entry name" value="ABC_TRANSPORTER_2"/>
    <property type="match status" value="2"/>
</dbReference>
<dbReference type="SMART" id="SM00382">
    <property type="entry name" value="AAA"/>
    <property type="match status" value="2"/>
</dbReference>
<gene>
    <name evidence="10" type="ORF">JR050_08710</name>
</gene>
<evidence type="ECO:0000256" key="8">
    <source>
        <dbReference type="ARBA" id="ARBA00023136"/>
    </source>
</evidence>
<evidence type="ECO:0000313" key="10">
    <source>
        <dbReference type="EMBL" id="MBM6617747.1"/>
    </source>
</evidence>
<keyword evidence="8" id="KW-0472">Membrane</keyword>
<dbReference type="InterPro" id="IPR015856">
    <property type="entry name" value="ABC_transpr_CbiO/EcfA_su"/>
</dbReference>
<evidence type="ECO:0000256" key="5">
    <source>
        <dbReference type="ARBA" id="ARBA00022741"/>
    </source>
</evidence>
<name>A0ABS2DGZ8_9BACI</name>
<dbReference type="Gene3D" id="3.40.50.300">
    <property type="entry name" value="P-loop containing nucleotide triphosphate hydrolases"/>
    <property type="match status" value="2"/>
</dbReference>
<evidence type="ECO:0000313" key="11">
    <source>
        <dbReference type="Proteomes" id="UP001518925"/>
    </source>
</evidence>
<keyword evidence="11" id="KW-1185">Reference proteome</keyword>
<dbReference type="CDD" id="cd03225">
    <property type="entry name" value="ABC_cobalt_CbiO_domain1"/>
    <property type="match status" value="2"/>
</dbReference>
<feature type="domain" description="ABC transporter" evidence="9">
    <location>
        <begin position="5"/>
        <end position="233"/>
    </location>
</feature>
<comment type="caution">
    <text evidence="10">The sequence shown here is derived from an EMBL/GenBank/DDBJ whole genome shotgun (WGS) entry which is preliminary data.</text>
</comment>
<evidence type="ECO:0000259" key="9">
    <source>
        <dbReference type="PROSITE" id="PS50893"/>
    </source>
</evidence>
<dbReference type="PANTHER" id="PTHR43553">
    <property type="entry name" value="HEAVY METAL TRANSPORTER"/>
    <property type="match status" value="1"/>
</dbReference>
<dbReference type="PANTHER" id="PTHR43553:SF27">
    <property type="entry name" value="ENERGY-COUPLING FACTOR TRANSPORTER ATP-BINDING PROTEIN ECFA2"/>
    <property type="match status" value="1"/>
</dbReference>
<keyword evidence="7" id="KW-1278">Translocase</keyword>
<sequence>MEPIIDLKKLRLKFPGEERLLLKDTNLTIYKGEKVLLLGPSGCGKSTLLQVLGGIIPRSIDVPMKAEHRQLPNSVGYVFQDPECQFCMPYVDEEIAFVLENLQVPRVEMRDKITEYLRKVGLHDVPLHTKINSLSGGQKQRLAIASILALEPEVLLLDEPTAMLDPYGTKQVWSTILDIMTDQTLIVVEHKIDHVIDLIERIIVFDESGEILVDSPKKEVIDRHLPLLKSHGIWYPGVWEEYLSCKVRRESSTSTSSGSIMIMKDFHVYRKKEVYASVDELKIDQGEWITVVGENGAGKSTLLLGMMQLLKTSGDYEIHGVRVIPKIDLSRKIAYVFQNPEFQFVAHSVFDEVAFSLRLEGEEESVIEKKVDELLTKFSLFDHRHKHPYQLSMGQKRRLSVATAILNKQKILLLDEPTFGQDSKNTFELLELLEKERKAGTVIVMITHDERIVENFATRKWMMKEGKIVEDTFVTKRKAVYS</sequence>
<keyword evidence="3" id="KW-0813">Transport</keyword>
<dbReference type="RefSeq" id="WP_204203118.1">
    <property type="nucleotide sequence ID" value="NZ_JAFELM010000027.1"/>
</dbReference>
<dbReference type="InterPro" id="IPR003593">
    <property type="entry name" value="AAA+_ATPase"/>
</dbReference>
<evidence type="ECO:0000256" key="2">
    <source>
        <dbReference type="ARBA" id="ARBA00005417"/>
    </source>
</evidence>
<evidence type="ECO:0000256" key="3">
    <source>
        <dbReference type="ARBA" id="ARBA00022448"/>
    </source>
</evidence>
<comment type="subcellular location">
    <subcellularLocation>
        <location evidence="1">Cell membrane</location>
        <topology evidence="1">Peripheral membrane protein</topology>
    </subcellularLocation>
</comment>
<protein>
    <submittedName>
        <fullName evidence="10">ATP-binding cassette domain-containing protein</fullName>
    </submittedName>
</protein>
<keyword evidence="4" id="KW-1003">Cell membrane</keyword>
<comment type="similarity">
    <text evidence="2">Belongs to the ABC transporter superfamily.</text>
</comment>
<organism evidence="10 11">
    <name type="scientific">Bacillus suaedaesalsae</name>
    <dbReference type="NCBI Taxonomy" id="2810349"/>
    <lineage>
        <taxon>Bacteria</taxon>
        <taxon>Bacillati</taxon>
        <taxon>Bacillota</taxon>
        <taxon>Bacilli</taxon>
        <taxon>Bacillales</taxon>
        <taxon>Bacillaceae</taxon>
        <taxon>Bacillus</taxon>
    </lineage>
</organism>
<evidence type="ECO:0000256" key="1">
    <source>
        <dbReference type="ARBA" id="ARBA00004202"/>
    </source>
</evidence>
<dbReference type="Pfam" id="PF00005">
    <property type="entry name" value="ABC_tran"/>
    <property type="match status" value="2"/>
</dbReference>
<feature type="domain" description="ABC transporter" evidence="9">
    <location>
        <begin position="261"/>
        <end position="482"/>
    </location>
</feature>
<proteinExistence type="inferred from homology"/>
<keyword evidence="6 10" id="KW-0067">ATP-binding</keyword>
<evidence type="ECO:0000256" key="6">
    <source>
        <dbReference type="ARBA" id="ARBA00022840"/>
    </source>
</evidence>
<evidence type="ECO:0000256" key="7">
    <source>
        <dbReference type="ARBA" id="ARBA00022967"/>
    </source>
</evidence>
<dbReference type="InterPro" id="IPR017871">
    <property type="entry name" value="ABC_transporter-like_CS"/>
</dbReference>
<dbReference type="Proteomes" id="UP001518925">
    <property type="component" value="Unassembled WGS sequence"/>
</dbReference>
<dbReference type="PROSITE" id="PS00211">
    <property type="entry name" value="ABC_TRANSPORTER_1"/>
    <property type="match status" value="1"/>
</dbReference>